<dbReference type="PANTHER" id="PTHR24567">
    <property type="entry name" value="CRP FAMILY TRANSCRIPTIONAL REGULATORY PROTEIN"/>
    <property type="match status" value="1"/>
</dbReference>
<dbReference type="SUPFAM" id="SSF46785">
    <property type="entry name" value="Winged helix' DNA-binding domain"/>
    <property type="match status" value="1"/>
</dbReference>
<dbReference type="SUPFAM" id="SSF51206">
    <property type="entry name" value="cAMP-binding domain-like"/>
    <property type="match status" value="1"/>
</dbReference>
<dbReference type="Gene3D" id="1.10.10.10">
    <property type="entry name" value="Winged helix-like DNA-binding domain superfamily/Winged helix DNA-binding domain"/>
    <property type="match status" value="1"/>
</dbReference>
<dbReference type="InterPro" id="IPR050397">
    <property type="entry name" value="Env_Response_Regulators"/>
</dbReference>
<name>A0A9W5U149_9BACI</name>
<dbReference type="SMART" id="SM00100">
    <property type="entry name" value="cNMP"/>
    <property type="match status" value="1"/>
</dbReference>
<dbReference type="InterPro" id="IPR000595">
    <property type="entry name" value="cNMP-bd_dom"/>
</dbReference>
<dbReference type="PROSITE" id="PS50042">
    <property type="entry name" value="CNMP_BINDING_3"/>
    <property type="match status" value="1"/>
</dbReference>
<sequence length="229" mass="25850">MEPLLQRLDSHDHDMLIANTKRFSVKKGEMIFTEGSRADYLYFIQKGEIRLFKDLGENKEITVFIRGEQDCFGEIGIFSGKKYSNTAKATKDSILLSLERQGIETILGENGKLGLQFTKWVAESLEASKAQTRDFLMFGSEGAVASVFVRFANMYGVVTPNGVRITEPVMIRDVSMYVGISRETVSRIVNKWKSQGILTNDNKYFLVKEIGYLKKLLACDQCGVENCIL</sequence>
<dbReference type="AlphaFoldDB" id="A0A9W5U149"/>
<dbReference type="RefSeq" id="WP_155555062.1">
    <property type="nucleotide sequence ID" value="NZ_BMJD01000041.1"/>
</dbReference>
<dbReference type="InterPro" id="IPR014710">
    <property type="entry name" value="RmlC-like_jellyroll"/>
</dbReference>
<keyword evidence="3" id="KW-0010">Activator</keyword>
<dbReference type="InterPro" id="IPR036390">
    <property type="entry name" value="WH_DNA-bd_sf"/>
</dbReference>
<evidence type="ECO:0000256" key="3">
    <source>
        <dbReference type="ARBA" id="ARBA00023159"/>
    </source>
</evidence>
<reference evidence="7" key="2">
    <citation type="submission" date="2020-09" db="EMBL/GenBank/DDBJ databases">
        <authorList>
            <person name="Sun Q."/>
            <person name="Zhou Y."/>
        </authorList>
    </citation>
    <scope>NUCLEOTIDE SEQUENCE</scope>
    <source>
        <strain evidence="7">CGMCC 1.15454</strain>
    </source>
</reference>
<dbReference type="InterPro" id="IPR018490">
    <property type="entry name" value="cNMP-bd_dom_sf"/>
</dbReference>
<evidence type="ECO:0000256" key="2">
    <source>
        <dbReference type="ARBA" id="ARBA00023125"/>
    </source>
</evidence>
<evidence type="ECO:0000256" key="1">
    <source>
        <dbReference type="ARBA" id="ARBA00023015"/>
    </source>
</evidence>
<dbReference type="GO" id="GO:0003677">
    <property type="term" value="F:DNA binding"/>
    <property type="evidence" value="ECO:0007669"/>
    <property type="project" value="UniProtKB-KW"/>
</dbReference>
<dbReference type="CDD" id="cd00038">
    <property type="entry name" value="CAP_ED"/>
    <property type="match status" value="1"/>
</dbReference>
<dbReference type="GO" id="GO:0005829">
    <property type="term" value="C:cytosol"/>
    <property type="evidence" value="ECO:0007669"/>
    <property type="project" value="TreeGrafter"/>
</dbReference>
<keyword evidence="2" id="KW-0238">DNA-binding</keyword>
<organism evidence="7 8">
    <name type="scientific">Lentibacillus populi</name>
    <dbReference type="NCBI Taxonomy" id="1827502"/>
    <lineage>
        <taxon>Bacteria</taxon>
        <taxon>Bacillati</taxon>
        <taxon>Bacillota</taxon>
        <taxon>Bacilli</taxon>
        <taxon>Bacillales</taxon>
        <taxon>Bacillaceae</taxon>
        <taxon>Lentibacillus</taxon>
    </lineage>
</organism>
<dbReference type="Pfam" id="PF13545">
    <property type="entry name" value="HTH_Crp_2"/>
    <property type="match status" value="1"/>
</dbReference>
<dbReference type="Proteomes" id="UP000621492">
    <property type="component" value="Unassembled WGS sequence"/>
</dbReference>
<comment type="caution">
    <text evidence="7">The sequence shown here is derived from an EMBL/GenBank/DDBJ whole genome shotgun (WGS) entry which is preliminary data.</text>
</comment>
<dbReference type="SMART" id="SM00419">
    <property type="entry name" value="HTH_CRP"/>
    <property type="match status" value="1"/>
</dbReference>
<accession>A0A9W5U149</accession>
<dbReference type="PROSITE" id="PS51063">
    <property type="entry name" value="HTH_CRP_2"/>
    <property type="match status" value="1"/>
</dbReference>
<evidence type="ECO:0000313" key="7">
    <source>
        <dbReference type="EMBL" id="GGB55784.1"/>
    </source>
</evidence>
<keyword evidence="4" id="KW-0804">Transcription</keyword>
<reference evidence="7" key="1">
    <citation type="journal article" date="2014" name="Int. J. Syst. Evol. Microbiol.">
        <title>Complete genome sequence of Corynebacterium casei LMG S-19264T (=DSM 44701T), isolated from a smear-ripened cheese.</title>
        <authorList>
            <consortium name="US DOE Joint Genome Institute (JGI-PGF)"/>
            <person name="Walter F."/>
            <person name="Albersmeier A."/>
            <person name="Kalinowski J."/>
            <person name="Ruckert C."/>
        </authorList>
    </citation>
    <scope>NUCLEOTIDE SEQUENCE</scope>
    <source>
        <strain evidence="7">CGMCC 1.15454</strain>
    </source>
</reference>
<evidence type="ECO:0000256" key="4">
    <source>
        <dbReference type="ARBA" id="ARBA00023163"/>
    </source>
</evidence>
<evidence type="ECO:0000259" key="5">
    <source>
        <dbReference type="PROSITE" id="PS50042"/>
    </source>
</evidence>
<protein>
    <submittedName>
        <fullName evidence="7">cAMP-binding protein</fullName>
    </submittedName>
</protein>
<feature type="domain" description="HTH crp-type" evidence="6">
    <location>
        <begin position="138"/>
        <end position="211"/>
    </location>
</feature>
<evidence type="ECO:0000259" key="6">
    <source>
        <dbReference type="PROSITE" id="PS51063"/>
    </source>
</evidence>
<dbReference type="GO" id="GO:0003700">
    <property type="term" value="F:DNA-binding transcription factor activity"/>
    <property type="evidence" value="ECO:0007669"/>
    <property type="project" value="TreeGrafter"/>
</dbReference>
<keyword evidence="8" id="KW-1185">Reference proteome</keyword>
<dbReference type="PANTHER" id="PTHR24567:SF74">
    <property type="entry name" value="HTH-TYPE TRANSCRIPTIONAL REGULATOR ARCR"/>
    <property type="match status" value="1"/>
</dbReference>
<dbReference type="EMBL" id="BMJD01000041">
    <property type="protein sequence ID" value="GGB55784.1"/>
    <property type="molecule type" value="Genomic_DNA"/>
</dbReference>
<dbReference type="InterPro" id="IPR036388">
    <property type="entry name" value="WH-like_DNA-bd_sf"/>
</dbReference>
<feature type="domain" description="Cyclic nucleotide-binding" evidence="5">
    <location>
        <begin position="4"/>
        <end position="110"/>
    </location>
</feature>
<dbReference type="Pfam" id="PF00027">
    <property type="entry name" value="cNMP_binding"/>
    <property type="match status" value="1"/>
</dbReference>
<dbReference type="InterPro" id="IPR012318">
    <property type="entry name" value="HTH_CRP"/>
</dbReference>
<dbReference type="Gene3D" id="2.60.120.10">
    <property type="entry name" value="Jelly Rolls"/>
    <property type="match status" value="1"/>
</dbReference>
<proteinExistence type="predicted"/>
<keyword evidence="1" id="KW-0805">Transcription regulation</keyword>
<gene>
    <name evidence="7" type="ORF">GCM10011409_36800</name>
</gene>
<evidence type="ECO:0000313" key="8">
    <source>
        <dbReference type="Proteomes" id="UP000621492"/>
    </source>
</evidence>